<reference evidence="1 2" key="1">
    <citation type="submission" date="2005-07" db="EMBL/GenBank/DDBJ databases">
        <authorList>
            <person name="Mural R.J."/>
            <person name="Li P.W."/>
            <person name="Adams M.D."/>
            <person name="Amanatides P.G."/>
            <person name="Baden-Tillson H."/>
            <person name="Barnstead M."/>
            <person name="Chin S.H."/>
            <person name="Dew I."/>
            <person name="Evans C.A."/>
            <person name="Ferriera S."/>
            <person name="Flanigan M."/>
            <person name="Fosler C."/>
            <person name="Glodek A."/>
            <person name="Gu Z."/>
            <person name="Holt R.A."/>
            <person name="Jennings D."/>
            <person name="Kraft C.L."/>
            <person name="Lu F."/>
            <person name="Nguyen T."/>
            <person name="Nusskern D.R."/>
            <person name="Pfannkoch C.M."/>
            <person name="Sitter C."/>
            <person name="Sutton G.G."/>
            <person name="Venter J.C."/>
            <person name="Wang Z."/>
            <person name="Woodage T."/>
            <person name="Zheng X.H."/>
            <person name="Zhong F."/>
        </authorList>
    </citation>
    <scope>NUCLEOTIDE SEQUENCE [LARGE SCALE GENOMIC DNA]</scope>
    <source>
        <strain>BN</strain>
        <strain evidence="2">Sprague-Dawley</strain>
    </source>
</reference>
<accession>A6HU18</accession>
<name>A6HU18_RAT</name>
<evidence type="ECO:0000313" key="2">
    <source>
        <dbReference type="Proteomes" id="UP000234681"/>
    </source>
</evidence>
<proteinExistence type="predicted"/>
<organism evidence="1 2">
    <name type="scientific">Rattus norvegicus</name>
    <name type="common">Rat</name>
    <dbReference type="NCBI Taxonomy" id="10116"/>
    <lineage>
        <taxon>Eukaryota</taxon>
        <taxon>Metazoa</taxon>
        <taxon>Chordata</taxon>
        <taxon>Craniata</taxon>
        <taxon>Vertebrata</taxon>
        <taxon>Euteleostomi</taxon>
        <taxon>Mammalia</taxon>
        <taxon>Eutheria</taxon>
        <taxon>Euarchontoglires</taxon>
        <taxon>Glires</taxon>
        <taxon>Rodentia</taxon>
        <taxon>Myomorpha</taxon>
        <taxon>Muroidea</taxon>
        <taxon>Muridae</taxon>
        <taxon>Murinae</taxon>
        <taxon>Rattus</taxon>
    </lineage>
</organism>
<dbReference type="EMBL" id="CH473951">
    <property type="protein sequence ID" value="EDM02381.1"/>
    <property type="molecule type" value="Genomic_DNA"/>
</dbReference>
<sequence>MANVAKTSTVDDLKRSIMPRRSLSLLINTQPCWTVRRRRP</sequence>
<evidence type="ECO:0000313" key="1">
    <source>
        <dbReference type="EMBL" id="EDM02381.1"/>
    </source>
</evidence>
<gene>
    <name evidence="1" type="ORF">rCG_37143</name>
</gene>
<protein>
    <submittedName>
        <fullName evidence="1">RCG37143</fullName>
    </submittedName>
</protein>
<dbReference type="AlphaFoldDB" id="A6HU18"/>
<dbReference type="Proteomes" id="UP000234681">
    <property type="component" value="Chromosome 15"/>
</dbReference>